<dbReference type="GO" id="GO:0042974">
    <property type="term" value="F:nuclear retinoic acid receptor binding"/>
    <property type="evidence" value="ECO:0007669"/>
    <property type="project" value="InterPro"/>
</dbReference>
<feature type="compositionally biased region" description="Pro residues" evidence="1">
    <location>
        <begin position="656"/>
        <end position="665"/>
    </location>
</feature>
<accession>A0A7L3I6H8</accession>
<dbReference type="GO" id="GO:0006355">
    <property type="term" value="P:regulation of DNA-templated transcription"/>
    <property type="evidence" value="ECO:0007669"/>
    <property type="project" value="InterPro"/>
</dbReference>
<organism evidence="2 3">
    <name type="scientific">Pardalotus punctatus</name>
    <name type="common">spotted pardalote</name>
    <dbReference type="NCBI Taxonomy" id="254575"/>
    <lineage>
        <taxon>Eukaryota</taxon>
        <taxon>Metazoa</taxon>
        <taxon>Chordata</taxon>
        <taxon>Craniata</taxon>
        <taxon>Vertebrata</taxon>
        <taxon>Euteleostomi</taxon>
        <taxon>Archelosauria</taxon>
        <taxon>Archosauria</taxon>
        <taxon>Dinosauria</taxon>
        <taxon>Saurischia</taxon>
        <taxon>Theropoda</taxon>
        <taxon>Coelurosauria</taxon>
        <taxon>Aves</taxon>
        <taxon>Neognathae</taxon>
        <taxon>Neoaves</taxon>
        <taxon>Telluraves</taxon>
        <taxon>Australaves</taxon>
        <taxon>Passeriformes</taxon>
        <taxon>Meliphagoidea</taxon>
        <taxon>Pardalotidae</taxon>
        <taxon>Pardalotus</taxon>
    </lineage>
</organism>
<proteinExistence type="predicted"/>
<evidence type="ECO:0000256" key="1">
    <source>
        <dbReference type="SAM" id="MobiDB-lite"/>
    </source>
</evidence>
<reference evidence="2 3" key="1">
    <citation type="submission" date="2019-09" db="EMBL/GenBank/DDBJ databases">
        <title>Bird 10,000 Genomes (B10K) Project - Family phase.</title>
        <authorList>
            <person name="Zhang G."/>
        </authorList>
    </citation>
    <scope>NUCLEOTIDE SEQUENCE [LARGE SCALE GENOMIC DNA]</scope>
    <source>
        <strain evidence="2">B10K-DU-029-51</strain>
    </source>
</reference>
<dbReference type="Proteomes" id="UP000570592">
    <property type="component" value="Unassembled WGS sequence"/>
</dbReference>
<feature type="non-terminal residue" evidence="2">
    <location>
        <position position="1"/>
    </location>
</feature>
<protein>
    <submittedName>
        <fullName evidence="2">LRIF1 factor</fullName>
    </submittedName>
</protein>
<name>A0A7L3I6H8_9PASS</name>
<dbReference type="PANTHER" id="PTHR16131:SF2">
    <property type="entry name" value="LIGAND-DEPENDENT NUCLEAR RECEPTOR-INTERACTING FACTOR 1"/>
    <property type="match status" value="1"/>
</dbReference>
<feature type="region of interest" description="Disordered" evidence="1">
    <location>
        <begin position="616"/>
        <end position="685"/>
    </location>
</feature>
<keyword evidence="3" id="KW-1185">Reference proteome</keyword>
<comment type="caution">
    <text evidence="2">The sequence shown here is derived from an EMBL/GenBank/DDBJ whole genome shotgun (WGS) entry which is preliminary data.</text>
</comment>
<evidence type="ECO:0000313" key="2">
    <source>
        <dbReference type="EMBL" id="NXU13277.1"/>
    </source>
</evidence>
<gene>
    <name evidence="2" type="primary">Lrif1</name>
    <name evidence="2" type="ORF">PARPUN_R00422</name>
</gene>
<dbReference type="PANTHER" id="PTHR16131">
    <property type="entry name" value="LIGAND-DEPENDENT NUCLEAR RECEPTOR-INTERACTING FACTOR 1"/>
    <property type="match status" value="1"/>
</dbReference>
<feature type="region of interest" description="Disordered" evidence="1">
    <location>
        <begin position="567"/>
        <end position="594"/>
    </location>
</feature>
<evidence type="ECO:0000313" key="3">
    <source>
        <dbReference type="Proteomes" id="UP000570592"/>
    </source>
</evidence>
<dbReference type="InterPro" id="IPR026191">
    <property type="entry name" value="LRIF1"/>
</dbReference>
<dbReference type="AlphaFoldDB" id="A0A7L3I6H8"/>
<feature type="compositionally biased region" description="Polar residues" evidence="1">
    <location>
        <begin position="635"/>
        <end position="653"/>
    </location>
</feature>
<dbReference type="Pfam" id="PF15741">
    <property type="entry name" value="LRIF1"/>
    <property type="match status" value="1"/>
</dbReference>
<sequence>SIAGCMYRVVQTTGPDGKNLLKLLPISKPSGSFVPIVQSPAMPNNSNANISSPVHLTFKTQLGNTAAPSSVKIPVFQPPNPGKIILTRTSDKQKCVRAGSEKESLIPSAAANTQSSCMSMDGVSLQNMAVTSSSHQSSTTYMVVNTKPHPVTVKSPVLPSGHHLQIPADAEVKSVPASLLPPAIQQKILAAAATNVSGGADGTKMPMVIYVSPVNTVKTSQVLPKRLQSFCSKPATEVSKTLIVTAAQKESGSSPEPVTSEGQQHQQTPMKWIVQETAPLSAACLIPVKSSNNMASKILKTLSDTKNVEVNPANILPLCSNGPGGSQTKITPLKDNALVMYNGKVYLLTKRGSDVLSAQADKQTFSSSDASLQKETPKRIDSTEVNKITSKVVNLVLSKSKGVVPSQKDSKPCMISKNSSPVGLRNDLKSTPAALVTPSANQQDPTVIQRQSLPFTESVLCSGAISVPAVGTQESVSQSAKDTSRSPRAAGAVLPQAKQECAVSEDWPKIQCEKMDSPGKVIQVRHPEQPHWKHYLELRKKFGLFNEERVCLTRIILKASCENPEETVYSSDSLERKNDSFSSPSLDVERTNHHQECVKEEKIIVDMEEDLTRKRKIKSSPLSDSCKRRRASIKAATSPSLEITGSSSSTLNRSISPPPASPRPSVPTGSVGVSQGKDSEQDMIPWYSDATHSRISVLMTSEEDTSVLEGSFRDDAFPVAPPDLDETIRDEKIKRLKQLLREREAALEEMRRE</sequence>
<dbReference type="EMBL" id="VZTX01013545">
    <property type="protein sequence ID" value="NXU13277.1"/>
    <property type="molecule type" value="Genomic_DNA"/>
</dbReference>
<feature type="non-terminal residue" evidence="2">
    <location>
        <position position="753"/>
    </location>
</feature>